<evidence type="ECO:0000256" key="1">
    <source>
        <dbReference type="ARBA" id="ARBA00022553"/>
    </source>
</evidence>
<dbReference type="PANTHER" id="PTHR44591">
    <property type="entry name" value="STRESS RESPONSE REGULATOR PROTEIN 1"/>
    <property type="match status" value="1"/>
</dbReference>
<feature type="domain" description="Response regulatory" evidence="4">
    <location>
        <begin position="13"/>
        <end position="130"/>
    </location>
</feature>
<evidence type="ECO:0000259" key="4">
    <source>
        <dbReference type="PROSITE" id="PS50110"/>
    </source>
</evidence>
<dbReference type="SUPFAM" id="SSF52172">
    <property type="entry name" value="CheY-like"/>
    <property type="match status" value="1"/>
</dbReference>
<organism evidence="5 6">
    <name type="scientific">Candidatus Sungbacteria bacterium RIFCSPHIGHO2_01_FULL_47_32</name>
    <dbReference type="NCBI Taxonomy" id="1802264"/>
    <lineage>
        <taxon>Bacteria</taxon>
        <taxon>Candidatus Sungiibacteriota</taxon>
    </lineage>
</organism>
<evidence type="ECO:0000256" key="3">
    <source>
        <dbReference type="PROSITE-ProRule" id="PRU00169"/>
    </source>
</evidence>
<dbReference type="Proteomes" id="UP000177152">
    <property type="component" value="Unassembled WGS sequence"/>
</dbReference>
<gene>
    <name evidence="5" type="ORF">A2633_05080</name>
</gene>
<reference evidence="5 6" key="1">
    <citation type="journal article" date="2016" name="Nat. Commun.">
        <title>Thousands of microbial genomes shed light on interconnected biogeochemical processes in an aquifer system.</title>
        <authorList>
            <person name="Anantharaman K."/>
            <person name="Brown C.T."/>
            <person name="Hug L.A."/>
            <person name="Sharon I."/>
            <person name="Castelle C.J."/>
            <person name="Probst A.J."/>
            <person name="Thomas B.C."/>
            <person name="Singh A."/>
            <person name="Wilkins M.J."/>
            <person name="Karaoz U."/>
            <person name="Brodie E.L."/>
            <person name="Williams K.H."/>
            <person name="Hubbard S.S."/>
            <person name="Banfield J.F."/>
        </authorList>
    </citation>
    <scope>NUCLEOTIDE SEQUENCE [LARGE SCALE GENOMIC DNA]</scope>
</reference>
<protein>
    <recommendedName>
        <fullName evidence="4">Response regulatory domain-containing protein</fullName>
    </recommendedName>
</protein>
<sequence length="131" mass="15015">MPEKKGTKKTTPRVLLIEDDEFMIKILEREFKTHGVSNFRFVREGEKAADEFNVYNPDVVVLDILLPGKSGLDALRDIRKLKAGKNIPVYVLSNYGTDEYREQALKLGVREYLLKSNTMISDLVEKLKALK</sequence>
<dbReference type="InterPro" id="IPR050595">
    <property type="entry name" value="Bact_response_regulator"/>
</dbReference>
<keyword evidence="2" id="KW-0902">Two-component regulatory system</keyword>
<dbReference type="SMART" id="SM00448">
    <property type="entry name" value="REC"/>
    <property type="match status" value="1"/>
</dbReference>
<evidence type="ECO:0000313" key="6">
    <source>
        <dbReference type="Proteomes" id="UP000177152"/>
    </source>
</evidence>
<evidence type="ECO:0000256" key="2">
    <source>
        <dbReference type="ARBA" id="ARBA00023012"/>
    </source>
</evidence>
<dbReference type="InterPro" id="IPR001789">
    <property type="entry name" value="Sig_transdc_resp-reg_receiver"/>
</dbReference>
<dbReference type="CDD" id="cd00156">
    <property type="entry name" value="REC"/>
    <property type="match status" value="1"/>
</dbReference>
<accession>A0A1G2KAE6</accession>
<feature type="modified residue" description="4-aspartylphosphate" evidence="3">
    <location>
        <position position="63"/>
    </location>
</feature>
<dbReference type="GO" id="GO:0000160">
    <property type="term" value="P:phosphorelay signal transduction system"/>
    <property type="evidence" value="ECO:0007669"/>
    <property type="project" value="UniProtKB-KW"/>
</dbReference>
<dbReference type="Pfam" id="PF00072">
    <property type="entry name" value="Response_reg"/>
    <property type="match status" value="1"/>
</dbReference>
<dbReference type="Gene3D" id="3.40.50.2300">
    <property type="match status" value="1"/>
</dbReference>
<name>A0A1G2KAE6_9BACT</name>
<dbReference type="EMBL" id="MHQC01000008">
    <property type="protein sequence ID" value="OGZ95501.1"/>
    <property type="molecule type" value="Genomic_DNA"/>
</dbReference>
<evidence type="ECO:0000313" key="5">
    <source>
        <dbReference type="EMBL" id="OGZ95501.1"/>
    </source>
</evidence>
<dbReference type="PANTHER" id="PTHR44591:SF14">
    <property type="entry name" value="PROTEIN PILG"/>
    <property type="match status" value="1"/>
</dbReference>
<comment type="caution">
    <text evidence="5">The sequence shown here is derived from an EMBL/GenBank/DDBJ whole genome shotgun (WGS) entry which is preliminary data.</text>
</comment>
<proteinExistence type="predicted"/>
<dbReference type="PROSITE" id="PS50110">
    <property type="entry name" value="RESPONSE_REGULATORY"/>
    <property type="match status" value="1"/>
</dbReference>
<keyword evidence="1 3" id="KW-0597">Phosphoprotein</keyword>
<dbReference type="InterPro" id="IPR011006">
    <property type="entry name" value="CheY-like_superfamily"/>
</dbReference>
<dbReference type="AlphaFoldDB" id="A0A1G2KAE6"/>